<dbReference type="Proteomes" id="UP000266673">
    <property type="component" value="Unassembled WGS sequence"/>
</dbReference>
<keyword evidence="2" id="KW-1185">Reference proteome</keyword>
<dbReference type="EMBL" id="QKWP01000858">
    <property type="protein sequence ID" value="RIB14150.1"/>
    <property type="molecule type" value="Genomic_DNA"/>
</dbReference>
<gene>
    <name evidence="1" type="ORF">C2G38_2040423</name>
</gene>
<evidence type="ECO:0000313" key="1">
    <source>
        <dbReference type="EMBL" id="RIB14150.1"/>
    </source>
</evidence>
<dbReference type="OrthoDB" id="2443892at2759"/>
<dbReference type="AlphaFoldDB" id="A0A397UV52"/>
<dbReference type="PANTHER" id="PTHR46579:SF1">
    <property type="entry name" value="F5_8 TYPE C DOMAIN-CONTAINING PROTEIN"/>
    <property type="match status" value="1"/>
</dbReference>
<protein>
    <submittedName>
        <fullName evidence="1">Uncharacterized protein</fullName>
    </submittedName>
</protein>
<name>A0A397UV52_9GLOM</name>
<accession>A0A397UV52</accession>
<organism evidence="1 2">
    <name type="scientific">Gigaspora rosea</name>
    <dbReference type="NCBI Taxonomy" id="44941"/>
    <lineage>
        <taxon>Eukaryota</taxon>
        <taxon>Fungi</taxon>
        <taxon>Fungi incertae sedis</taxon>
        <taxon>Mucoromycota</taxon>
        <taxon>Glomeromycotina</taxon>
        <taxon>Glomeromycetes</taxon>
        <taxon>Diversisporales</taxon>
        <taxon>Gigasporaceae</taxon>
        <taxon>Gigaspora</taxon>
    </lineage>
</organism>
<evidence type="ECO:0000313" key="2">
    <source>
        <dbReference type="Proteomes" id="UP000266673"/>
    </source>
</evidence>
<dbReference type="PANTHER" id="PTHR46579">
    <property type="entry name" value="F5/8 TYPE C DOMAIN-CONTAINING PROTEIN-RELATED"/>
    <property type="match status" value="1"/>
</dbReference>
<dbReference type="STRING" id="44941.A0A397UV52"/>
<sequence>MKIKYLIQGENDVLQKQKKIGEIMNKNKNNKTIPSEFGCLPTNIYRYSNSFKAEEWTNWICLYSLPLLVNYLKNSRLEIIIIKLLNGWAAYVLACHICIKYTITQNELANIGKSFQEFWKSYKYN</sequence>
<comment type="caution">
    <text evidence="1">The sequence shown here is derived from an EMBL/GenBank/DDBJ whole genome shotgun (WGS) entry which is preliminary data.</text>
</comment>
<reference evidence="1 2" key="1">
    <citation type="submission" date="2018-06" db="EMBL/GenBank/DDBJ databases">
        <title>Comparative genomics reveals the genomic features of Rhizophagus irregularis, R. cerebriforme, R. diaphanum and Gigaspora rosea, and their symbiotic lifestyle signature.</title>
        <authorList>
            <person name="Morin E."/>
            <person name="San Clemente H."/>
            <person name="Chen E.C.H."/>
            <person name="De La Providencia I."/>
            <person name="Hainaut M."/>
            <person name="Kuo A."/>
            <person name="Kohler A."/>
            <person name="Murat C."/>
            <person name="Tang N."/>
            <person name="Roy S."/>
            <person name="Loubradou J."/>
            <person name="Henrissat B."/>
            <person name="Grigoriev I.V."/>
            <person name="Corradi N."/>
            <person name="Roux C."/>
            <person name="Martin F.M."/>
        </authorList>
    </citation>
    <scope>NUCLEOTIDE SEQUENCE [LARGE SCALE GENOMIC DNA]</scope>
    <source>
        <strain evidence="1 2">DAOM 194757</strain>
    </source>
</reference>
<proteinExistence type="predicted"/>